<sequence length="93" mass="10401">MSSVFAKTALRAKASLRLVRGGHKVSSWGPIHFEGINWVGNGAVPFSSKNPILFKSVFWIVSAAVFAIPFYSVERKVWHLRVAKWEAEKASKE</sequence>
<dbReference type="Proteomes" id="UP000007241">
    <property type="component" value="Unassembled WGS sequence"/>
</dbReference>
<dbReference type="GeneID" id="18244340"/>
<keyword evidence="3" id="KW-1185">Reference proteome</keyword>
<dbReference type="EMBL" id="GL882892">
    <property type="protein sequence ID" value="EGF77418.1"/>
    <property type="molecule type" value="Genomic_DNA"/>
</dbReference>
<organism evidence="2 3">
    <name type="scientific">Batrachochytrium dendrobatidis (strain JAM81 / FGSC 10211)</name>
    <name type="common">Frog chytrid fungus</name>
    <dbReference type="NCBI Taxonomy" id="684364"/>
    <lineage>
        <taxon>Eukaryota</taxon>
        <taxon>Fungi</taxon>
        <taxon>Fungi incertae sedis</taxon>
        <taxon>Chytridiomycota</taxon>
        <taxon>Chytridiomycota incertae sedis</taxon>
        <taxon>Chytridiomycetes</taxon>
        <taxon>Rhizophydiales</taxon>
        <taxon>Rhizophydiales incertae sedis</taxon>
        <taxon>Batrachochytrium</taxon>
    </lineage>
</organism>
<dbReference type="HOGENOM" id="CLU_2399327_0_0_1"/>
<keyword evidence="1" id="KW-0812">Transmembrane</keyword>
<reference evidence="2 3" key="1">
    <citation type="submission" date="2009-12" db="EMBL/GenBank/DDBJ databases">
        <title>The draft genome of Batrachochytrium dendrobatidis.</title>
        <authorList>
            <consortium name="US DOE Joint Genome Institute (JGI-PGF)"/>
            <person name="Kuo A."/>
            <person name="Salamov A."/>
            <person name="Schmutz J."/>
            <person name="Lucas S."/>
            <person name="Pitluck S."/>
            <person name="Rosenblum E."/>
            <person name="Stajich J."/>
            <person name="Eisen M."/>
            <person name="Grigoriev I.V."/>
        </authorList>
    </citation>
    <scope>NUCLEOTIDE SEQUENCE [LARGE SCALE GENOMIC DNA]</scope>
    <source>
        <strain evidence="3">JAM81 / FGSC 10211</strain>
    </source>
</reference>
<name>F4PBC2_BATDJ</name>
<evidence type="ECO:0000313" key="2">
    <source>
        <dbReference type="EMBL" id="EGF77418.1"/>
    </source>
</evidence>
<gene>
    <name evidence="2" type="ORF">BATDEDRAFT_91650</name>
</gene>
<dbReference type="RefSeq" id="XP_006682069.1">
    <property type="nucleotide sequence ID" value="XM_006682006.1"/>
</dbReference>
<evidence type="ECO:0000313" key="3">
    <source>
        <dbReference type="Proteomes" id="UP000007241"/>
    </source>
</evidence>
<keyword evidence="1" id="KW-1133">Transmembrane helix</keyword>
<protein>
    <submittedName>
        <fullName evidence="2">Expressed protein</fullName>
    </submittedName>
</protein>
<dbReference type="OrthoDB" id="2132684at2759"/>
<keyword evidence="1" id="KW-0472">Membrane</keyword>
<evidence type="ECO:0000256" key="1">
    <source>
        <dbReference type="SAM" id="Phobius"/>
    </source>
</evidence>
<accession>F4PBC2</accession>
<dbReference type="InParanoid" id="F4PBC2"/>
<proteinExistence type="predicted"/>
<feature type="transmembrane region" description="Helical" evidence="1">
    <location>
        <begin position="52"/>
        <end position="71"/>
    </location>
</feature>
<dbReference type="AlphaFoldDB" id="F4PBC2"/>